<name>A0ABW4IFB0_9SPHI</name>
<gene>
    <name evidence="2" type="ORF">ACFSAH_13695</name>
</gene>
<evidence type="ECO:0000313" key="2">
    <source>
        <dbReference type="EMBL" id="MFD1630938.1"/>
    </source>
</evidence>
<dbReference type="Proteomes" id="UP001597118">
    <property type="component" value="Unassembled WGS sequence"/>
</dbReference>
<keyword evidence="1" id="KW-1133">Transmembrane helix</keyword>
<dbReference type="EMBL" id="JBHUDG010000020">
    <property type="protein sequence ID" value="MFD1630938.1"/>
    <property type="molecule type" value="Genomic_DNA"/>
</dbReference>
<proteinExistence type="predicted"/>
<keyword evidence="1" id="KW-0812">Transmembrane</keyword>
<evidence type="ECO:0000313" key="3">
    <source>
        <dbReference type="Proteomes" id="UP001597118"/>
    </source>
</evidence>
<accession>A0ABW4IFB0</accession>
<sequence>MRKLLYAIAIFFFVGWILGLIIFNERTLVHILLVLAVFTSVLNFLLVEESKDNNYEKRKPSKTS</sequence>
<dbReference type="Pfam" id="PF18919">
    <property type="entry name" value="DUF5670"/>
    <property type="match status" value="1"/>
</dbReference>
<feature type="transmembrane region" description="Helical" evidence="1">
    <location>
        <begin position="29"/>
        <end position="47"/>
    </location>
</feature>
<dbReference type="RefSeq" id="WP_379663309.1">
    <property type="nucleotide sequence ID" value="NZ_JBHUDG010000020.1"/>
</dbReference>
<comment type="caution">
    <text evidence="2">The sequence shown here is derived from an EMBL/GenBank/DDBJ whole genome shotgun (WGS) entry which is preliminary data.</text>
</comment>
<keyword evidence="3" id="KW-1185">Reference proteome</keyword>
<protein>
    <submittedName>
        <fullName evidence="2">DUF5670 family protein</fullName>
    </submittedName>
</protein>
<feature type="transmembrane region" description="Helical" evidence="1">
    <location>
        <begin position="5"/>
        <end position="23"/>
    </location>
</feature>
<dbReference type="InterPro" id="IPR043727">
    <property type="entry name" value="Lmo0937-like"/>
</dbReference>
<reference evidence="3" key="1">
    <citation type="journal article" date="2019" name="Int. J. Syst. Evol. Microbiol.">
        <title>The Global Catalogue of Microorganisms (GCM) 10K type strain sequencing project: providing services to taxonomists for standard genome sequencing and annotation.</title>
        <authorList>
            <consortium name="The Broad Institute Genomics Platform"/>
            <consortium name="The Broad Institute Genome Sequencing Center for Infectious Disease"/>
            <person name="Wu L."/>
            <person name="Ma J."/>
        </authorList>
    </citation>
    <scope>NUCLEOTIDE SEQUENCE [LARGE SCALE GENOMIC DNA]</scope>
    <source>
        <strain evidence="3">CCUG 53762</strain>
    </source>
</reference>
<keyword evidence="1" id="KW-0472">Membrane</keyword>
<organism evidence="2 3">
    <name type="scientific">Pseudopedobacter beijingensis</name>
    <dbReference type="NCBI Taxonomy" id="1207056"/>
    <lineage>
        <taxon>Bacteria</taxon>
        <taxon>Pseudomonadati</taxon>
        <taxon>Bacteroidota</taxon>
        <taxon>Sphingobacteriia</taxon>
        <taxon>Sphingobacteriales</taxon>
        <taxon>Sphingobacteriaceae</taxon>
        <taxon>Pseudopedobacter</taxon>
    </lineage>
</organism>
<evidence type="ECO:0000256" key="1">
    <source>
        <dbReference type="SAM" id="Phobius"/>
    </source>
</evidence>